<proteinExistence type="predicted"/>
<name>U2E681_9EURY</name>
<dbReference type="AlphaFoldDB" id="U2E681"/>
<gene>
    <name evidence="1" type="ORF">HLRTI_000453</name>
</gene>
<evidence type="ECO:0000313" key="1">
    <source>
        <dbReference type="EMBL" id="ERJ07411.1"/>
    </source>
</evidence>
<protein>
    <recommendedName>
        <fullName evidence="3">Membrane-flanked domain protein</fullName>
    </recommendedName>
</protein>
<dbReference type="Proteomes" id="UP000003861">
    <property type="component" value="Unassembled WGS sequence"/>
</dbReference>
<reference evidence="1 2" key="1">
    <citation type="journal article" date="2011" name="J. Bacteriol.">
        <title>Genome sequence of Halorhabdus tiamatea, the first archaeon isolated from a deep-sea anoxic brine lake.</title>
        <authorList>
            <person name="Antunes A."/>
            <person name="Alam I."/>
            <person name="Bajic V.B."/>
            <person name="Stingl U."/>
        </authorList>
    </citation>
    <scope>NUCLEOTIDE SEQUENCE [LARGE SCALE GENOMIC DNA]</scope>
    <source>
        <strain evidence="1 2">SARL4B</strain>
    </source>
</reference>
<sequence length="103" mass="11763">MLRWYSTEYLVTTGEIYRKSGIVSDRFLLYPLNFTSLDVDEIVNIQTNQGHLGRFFEYGNVLISASDNAILFFEYIQDPIEFKGFARSNGGSTETEKAKSTES</sequence>
<evidence type="ECO:0008006" key="3">
    <source>
        <dbReference type="Google" id="ProtNLM"/>
    </source>
</evidence>
<comment type="caution">
    <text evidence="1">The sequence shown here is derived from an EMBL/GenBank/DDBJ whole genome shotgun (WGS) entry which is preliminary data.</text>
</comment>
<evidence type="ECO:0000313" key="2">
    <source>
        <dbReference type="Proteomes" id="UP000003861"/>
    </source>
</evidence>
<reference evidence="1 2" key="2">
    <citation type="journal article" date="2013" name="PLoS ONE">
        <title>INDIGO - INtegrated Data Warehouse of MIcrobial GenOmes with Examples from the Red Sea Extremophiles.</title>
        <authorList>
            <person name="Alam I."/>
            <person name="Antunes A."/>
            <person name="Kamau A.A."/>
            <person name="Ba Alawi W."/>
            <person name="Kalkatawi M."/>
            <person name="Stingl U."/>
            <person name="Bajic V.B."/>
        </authorList>
    </citation>
    <scope>NUCLEOTIDE SEQUENCE [LARGE SCALE GENOMIC DNA]</scope>
    <source>
        <strain evidence="1 2">SARL4B</strain>
    </source>
</reference>
<dbReference type="EMBL" id="AFNT02000003">
    <property type="protein sequence ID" value="ERJ07411.1"/>
    <property type="molecule type" value="Genomic_DNA"/>
</dbReference>
<organism evidence="1 2">
    <name type="scientific">Halorhabdus tiamatea SARL4B</name>
    <dbReference type="NCBI Taxonomy" id="1033806"/>
    <lineage>
        <taxon>Archaea</taxon>
        <taxon>Methanobacteriati</taxon>
        <taxon>Methanobacteriota</taxon>
        <taxon>Stenosarchaea group</taxon>
        <taxon>Halobacteria</taxon>
        <taxon>Halobacteriales</taxon>
        <taxon>Haloarculaceae</taxon>
        <taxon>Halorhabdus</taxon>
    </lineage>
</organism>
<accession>U2E681</accession>